<evidence type="ECO:0000313" key="4">
    <source>
        <dbReference type="Proteomes" id="UP001203297"/>
    </source>
</evidence>
<dbReference type="PROSITE" id="PS50837">
    <property type="entry name" value="NACHT"/>
    <property type="match status" value="1"/>
</dbReference>
<dbReference type="Proteomes" id="UP001203297">
    <property type="component" value="Unassembled WGS sequence"/>
</dbReference>
<comment type="caution">
    <text evidence="3">The sequence shown here is derived from an EMBL/GenBank/DDBJ whole genome shotgun (WGS) entry which is preliminary data.</text>
</comment>
<keyword evidence="4" id="KW-1185">Reference proteome</keyword>
<organism evidence="3 4">
    <name type="scientific">Multifurca ochricompacta</name>
    <dbReference type="NCBI Taxonomy" id="376703"/>
    <lineage>
        <taxon>Eukaryota</taxon>
        <taxon>Fungi</taxon>
        <taxon>Dikarya</taxon>
        <taxon>Basidiomycota</taxon>
        <taxon>Agaricomycotina</taxon>
        <taxon>Agaricomycetes</taxon>
        <taxon>Russulales</taxon>
        <taxon>Russulaceae</taxon>
        <taxon>Multifurca</taxon>
    </lineage>
</organism>
<dbReference type="InterPro" id="IPR007111">
    <property type="entry name" value="NACHT_NTPase"/>
</dbReference>
<evidence type="ECO:0000259" key="2">
    <source>
        <dbReference type="PROSITE" id="PS50837"/>
    </source>
</evidence>
<dbReference type="InterPro" id="IPR056884">
    <property type="entry name" value="NPHP3-like_N"/>
</dbReference>
<dbReference type="Gene3D" id="3.40.50.300">
    <property type="entry name" value="P-loop containing nucleotide triphosphate hydrolases"/>
    <property type="match status" value="1"/>
</dbReference>
<dbReference type="InterPro" id="IPR031350">
    <property type="entry name" value="Goodbye_dom"/>
</dbReference>
<name>A0AAD4LYB6_9AGAM</name>
<accession>A0AAD4LYB6</accession>
<dbReference type="Pfam" id="PF17109">
    <property type="entry name" value="Goodbye"/>
    <property type="match status" value="1"/>
</dbReference>
<proteinExistence type="predicted"/>
<dbReference type="PANTHER" id="PTHR10039:SF16">
    <property type="entry name" value="GPI INOSITOL-DEACYLASE"/>
    <property type="match status" value="1"/>
</dbReference>
<sequence>MSSQTVSSSNFQLILDAFEDYSKQTGVDLHGTKNPNPFADKLRSCDSPDAILKLLQDSAKAFTEYREGDRKLISWLSPVVQVLHAFSGILGEAVSLTPFQPAKAIFVCIDALITAASGVSASYDALMDLFECIGNFLKRLHVYTEMTVTPLMSDIIVKIIVQVLSVLSLSTKQIKQGRFKKFAKKLLGESEIEAVLQRLDRLTREEAQLTVVQTLQVVHGLMNNMKTVMDGEQLQKDVRNWLSPPDSSKNHNIARRDHHSGTAAWFTRGSTFDKWQTAGSLLWIHGKPGSGKSILCSTVIEEVNVLHDAGFSLMGYFYFDFRDLAKQDIRGLLTSLPSQLSAKSDPCHAILSNLYSRYNAGSQQPDDDALLRCLKEMLELPHRPAIYIIVDALDECPNTSGIMSPRDRILQFFEDLVALQLPNLHICVTSRPEADIRDVLEPLATHTVSLHDETGQRKDIMDYINFVVQSDRKMRRWRTEDKNLVIDTLSQRADGM</sequence>
<dbReference type="Pfam" id="PF24883">
    <property type="entry name" value="NPHP3_N"/>
    <property type="match status" value="1"/>
</dbReference>
<evidence type="ECO:0000256" key="1">
    <source>
        <dbReference type="ARBA" id="ARBA00022737"/>
    </source>
</evidence>
<evidence type="ECO:0000313" key="3">
    <source>
        <dbReference type="EMBL" id="KAI0294895.1"/>
    </source>
</evidence>
<dbReference type="EMBL" id="WTXG01000065">
    <property type="protein sequence ID" value="KAI0294895.1"/>
    <property type="molecule type" value="Genomic_DNA"/>
</dbReference>
<dbReference type="PANTHER" id="PTHR10039">
    <property type="entry name" value="AMELOGENIN"/>
    <property type="match status" value="1"/>
</dbReference>
<feature type="domain" description="NACHT" evidence="2">
    <location>
        <begin position="280"/>
        <end position="434"/>
    </location>
</feature>
<gene>
    <name evidence="3" type="ORF">B0F90DRAFT_1670285</name>
</gene>
<keyword evidence="1" id="KW-0677">Repeat</keyword>
<dbReference type="AlphaFoldDB" id="A0AAD4LYB6"/>
<dbReference type="InterPro" id="IPR027417">
    <property type="entry name" value="P-loop_NTPase"/>
</dbReference>
<reference evidence="3" key="1">
    <citation type="journal article" date="2022" name="New Phytol.">
        <title>Evolutionary transition to the ectomycorrhizal habit in the genomes of a hyperdiverse lineage of mushroom-forming fungi.</title>
        <authorList>
            <person name="Looney B."/>
            <person name="Miyauchi S."/>
            <person name="Morin E."/>
            <person name="Drula E."/>
            <person name="Courty P.E."/>
            <person name="Kohler A."/>
            <person name="Kuo A."/>
            <person name="LaButti K."/>
            <person name="Pangilinan J."/>
            <person name="Lipzen A."/>
            <person name="Riley R."/>
            <person name="Andreopoulos W."/>
            <person name="He G."/>
            <person name="Johnson J."/>
            <person name="Nolan M."/>
            <person name="Tritt A."/>
            <person name="Barry K.W."/>
            <person name="Grigoriev I.V."/>
            <person name="Nagy L.G."/>
            <person name="Hibbett D."/>
            <person name="Henrissat B."/>
            <person name="Matheny P.B."/>
            <person name="Labbe J."/>
            <person name="Martin F.M."/>
        </authorList>
    </citation>
    <scope>NUCLEOTIDE SEQUENCE</scope>
    <source>
        <strain evidence="3">BPL690</strain>
    </source>
</reference>
<protein>
    <recommendedName>
        <fullName evidence="2">NACHT domain-containing protein</fullName>
    </recommendedName>
</protein>
<dbReference type="SUPFAM" id="SSF52540">
    <property type="entry name" value="P-loop containing nucleoside triphosphate hydrolases"/>
    <property type="match status" value="1"/>
</dbReference>